<dbReference type="Proteomes" id="UP000054279">
    <property type="component" value="Unassembled WGS sequence"/>
</dbReference>
<dbReference type="AlphaFoldDB" id="A0A0C9U066"/>
<feature type="region of interest" description="Disordered" evidence="1">
    <location>
        <begin position="1"/>
        <end position="37"/>
    </location>
</feature>
<organism evidence="2 3">
    <name type="scientific">Sphaerobolus stellatus (strain SS14)</name>
    <dbReference type="NCBI Taxonomy" id="990650"/>
    <lineage>
        <taxon>Eukaryota</taxon>
        <taxon>Fungi</taxon>
        <taxon>Dikarya</taxon>
        <taxon>Basidiomycota</taxon>
        <taxon>Agaricomycotina</taxon>
        <taxon>Agaricomycetes</taxon>
        <taxon>Phallomycetidae</taxon>
        <taxon>Geastrales</taxon>
        <taxon>Sphaerobolaceae</taxon>
        <taxon>Sphaerobolus</taxon>
    </lineage>
</organism>
<dbReference type="EMBL" id="KN837182">
    <property type="protein sequence ID" value="KIJ36108.1"/>
    <property type="molecule type" value="Genomic_DNA"/>
</dbReference>
<evidence type="ECO:0000313" key="2">
    <source>
        <dbReference type="EMBL" id="KIJ36108.1"/>
    </source>
</evidence>
<name>A0A0C9U066_SPHS4</name>
<gene>
    <name evidence="2" type="ORF">M422DRAFT_261656</name>
</gene>
<protein>
    <submittedName>
        <fullName evidence="2">Uncharacterized protein</fullName>
    </submittedName>
</protein>
<reference evidence="2 3" key="1">
    <citation type="submission" date="2014-06" db="EMBL/GenBank/DDBJ databases">
        <title>Evolutionary Origins and Diversification of the Mycorrhizal Mutualists.</title>
        <authorList>
            <consortium name="DOE Joint Genome Institute"/>
            <consortium name="Mycorrhizal Genomics Consortium"/>
            <person name="Kohler A."/>
            <person name="Kuo A."/>
            <person name="Nagy L.G."/>
            <person name="Floudas D."/>
            <person name="Copeland A."/>
            <person name="Barry K.W."/>
            <person name="Cichocki N."/>
            <person name="Veneault-Fourrey C."/>
            <person name="LaButti K."/>
            <person name="Lindquist E.A."/>
            <person name="Lipzen A."/>
            <person name="Lundell T."/>
            <person name="Morin E."/>
            <person name="Murat C."/>
            <person name="Riley R."/>
            <person name="Ohm R."/>
            <person name="Sun H."/>
            <person name="Tunlid A."/>
            <person name="Henrissat B."/>
            <person name="Grigoriev I.V."/>
            <person name="Hibbett D.S."/>
            <person name="Martin F."/>
        </authorList>
    </citation>
    <scope>NUCLEOTIDE SEQUENCE [LARGE SCALE GENOMIC DNA]</scope>
    <source>
        <strain evidence="2 3">SS14</strain>
    </source>
</reference>
<evidence type="ECO:0000256" key="1">
    <source>
        <dbReference type="SAM" id="MobiDB-lite"/>
    </source>
</evidence>
<feature type="compositionally biased region" description="Polar residues" evidence="1">
    <location>
        <begin position="22"/>
        <end position="37"/>
    </location>
</feature>
<keyword evidence="3" id="KW-1185">Reference proteome</keyword>
<proteinExistence type="predicted"/>
<accession>A0A0C9U066</accession>
<dbReference type="HOGENOM" id="CLU_2689394_0_0_1"/>
<sequence>MRPEFVQGSSKDTLETCEDSNDIASSPNPFNRNPKGKTSTCIAHSRKIKLLLTFSLSISVMLDLLLDTRYMQLI</sequence>
<evidence type="ECO:0000313" key="3">
    <source>
        <dbReference type="Proteomes" id="UP000054279"/>
    </source>
</evidence>